<dbReference type="CDD" id="cd01066">
    <property type="entry name" value="APP_MetAP"/>
    <property type="match status" value="1"/>
</dbReference>
<feature type="domain" description="Creatinase N-terminal" evidence="2">
    <location>
        <begin position="26"/>
        <end position="134"/>
    </location>
</feature>
<dbReference type="SUPFAM" id="SSF53092">
    <property type="entry name" value="Creatinase/prolidase N-terminal domain"/>
    <property type="match status" value="1"/>
</dbReference>
<dbReference type="InterPro" id="IPR050659">
    <property type="entry name" value="Peptidase_M24B"/>
</dbReference>
<evidence type="ECO:0000259" key="1">
    <source>
        <dbReference type="Pfam" id="PF00557"/>
    </source>
</evidence>
<dbReference type="Pfam" id="PF01321">
    <property type="entry name" value="Creatinase_N"/>
    <property type="match status" value="1"/>
</dbReference>
<dbReference type="InterPro" id="IPR029149">
    <property type="entry name" value="Creatin/AminoP/Spt16_N"/>
</dbReference>
<dbReference type="KEGG" id="mpl:Mpal_1630"/>
<accession>B8GJA1</accession>
<dbReference type="Gene3D" id="3.40.350.10">
    <property type="entry name" value="Creatinase/prolidase N-terminal domain"/>
    <property type="match status" value="1"/>
</dbReference>
<reference evidence="3 4" key="1">
    <citation type="journal article" date="2015" name="Genome Announc.">
        <title>Complete Genome Sequence of Methanosphaerula palustris E1-9CT, a Hydrogenotrophic Methanogen Isolated from a Minerotrophic Fen Peatland.</title>
        <authorList>
            <person name="Cadillo-Quiroz H."/>
            <person name="Browne P."/>
            <person name="Kyrpides N."/>
            <person name="Woyke T."/>
            <person name="Goodwin L."/>
            <person name="Detter C."/>
            <person name="Yavitt J.B."/>
            <person name="Zinder S.H."/>
        </authorList>
    </citation>
    <scope>NUCLEOTIDE SEQUENCE [LARGE SCALE GENOMIC DNA]</scope>
    <source>
        <strain evidence="4">ATCC BAA-1556 / DSM 19958 / E1-9c</strain>
    </source>
</reference>
<dbReference type="PANTHER" id="PTHR46112:SF2">
    <property type="entry name" value="XAA-PRO AMINOPEPTIDASE P-RELATED"/>
    <property type="match status" value="1"/>
</dbReference>
<dbReference type="Proteomes" id="UP000002457">
    <property type="component" value="Chromosome"/>
</dbReference>
<dbReference type="PRINTS" id="PR00599">
    <property type="entry name" value="MAPEPTIDASE"/>
</dbReference>
<sequence>MKVPSNELRARMDRFLLQMEITEPDWEIVALFGKINLYYFTGTMQEGMLLIPRRGAPIFWVRRSYERALNESRFSDIRKMNSFRDVAAAMSQDPLTVHLEMELVPLALLQRLQKYLPIKEVKPVDARVMAVRAVKSHYEITLTRQSGKIHRHVMEDCLPDLLFEGISEAEFGGDLYALMVRKGHQGIARFGMFNTEMAVGQIGFGESSIYPTSFDGPGGNYGMYPAVPLLGSRERRLKNGDLVFVDVGCGFGGYNTDKTMTYMYGRPLPDEVIEVHHECVAIQDRMAAMLRPGTVPSEIYATVMDDLEPRFLQNFMGYGKRQVQFLGHSIGLQIDETPVIARGFDLPIQEGMVFALEPKKGMPGVGMVGIENTYLVTSSGGECLTGESLGLIPIY</sequence>
<organism evidence="3 4">
    <name type="scientific">Methanosphaerula palustris (strain ATCC BAA-1556 / DSM 19958 / E1-9c)</name>
    <dbReference type="NCBI Taxonomy" id="521011"/>
    <lineage>
        <taxon>Archaea</taxon>
        <taxon>Methanobacteriati</taxon>
        <taxon>Methanobacteriota</taxon>
        <taxon>Stenosarchaea group</taxon>
        <taxon>Methanomicrobia</taxon>
        <taxon>Methanomicrobiales</taxon>
        <taxon>Methanoregulaceae</taxon>
        <taxon>Methanosphaerula</taxon>
    </lineage>
</organism>
<feature type="domain" description="Peptidase M24" evidence="1">
    <location>
        <begin position="143"/>
        <end position="377"/>
    </location>
</feature>
<name>B8GJA1_METPE</name>
<protein>
    <submittedName>
        <fullName evidence="3">Peptidase M24</fullName>
    </submittedName>
</protein>
<dbReference type="InterPro" id="IPR036005">
    <property type="entry name" value="Creatinase/aminopeptidase-like"/>
</dbReference>
<dbReference type="AlphaFoldDB" id="B8GJA1"/>
<dbReference type="InterPro" id="IPR000994">
    <property type="entry name" value="Pept_M24"/>
</dbReference>
<dbReference type="SUPFAM" id="SSF55920">
    <property type="entry name" value="Creatinase/aminopeptidase"/>
    <property type="match status" value="1"/>
</dbReference>
<dbReference type="GeneID" id="7272172"/>
<dbReference type="Pfam" id="PF00557">
    <property type="entry name" value="Peptidase_M24"/>
    <property type="match status" value="1"/>
</dbReference>
<dbReference type="HOGENOM" id="CLU_017266_10_0_2"/>
<dbReference type="Gene3D" id="3.90.230.10">
    <property type="entry name" value="Creatinase/methionine aminopeptidase superfamily"/>
    <property type="match status" value="1"/>
</dbReference>
<dbReference type="PANTHER" id="PTHR46112">
    <property type="entry name" value="AMINOPEPTIDASE"/>
    <property type="match status" value="1"/>
</dbReference>
<dbReference type="InterPro" id="IPR000587">
    <property type="entry name" value="Creatinase_N"/>
</dbReference>
<gene>
    <name evidence="3" type="ordered locus">Mpal_1630</name>
</gene>
<dbReference type="RefSeq" id="WP_012618261.1">
    <property type="nucleotide sequence ID" value="NC_011832.1"/>
</dbReference>
<dbReference type="eggNOG" id="arCOG01000">
    <property type="taxonomic scope" value="Archaea"/>
</dbReference>
<keyword evidence="4" id="KW-1185">Reference proteome</keyword>
<dbReference type="EMBL" id="CP001338">
    <property type="protein sequence ID" value="ACL16942.1"/>
    <property type="molecule type" value="Genomic_DNA"/>
</dbReference>
<dbReference type="STRING" id="521011.Mpal_1630"/>
<evidence type="ECO:0000259" key="2">
    <source>
        <dbReference type="Pfam" id="PF01321"/>
    </source>
</evidence>
<proteinExistence type="predicted"/>
<evidence type="ECO:0000313" key="3">
    <source>
        <dbReference type="EMBL" id="ACL16942.1"/>
    </source>
</evidence>
<evidence type="ECO:0000313" key="4">
    <source>
        <dbReference type="Proteomes" id="UP000002457"/>
    </source>
</evidence>
<dbReference type="InterPro" id="IPR001714">
    <property type="entry name" value="Pept_M24_MAP"/>
</dbReference>